<dbReference type="STRING" id="482461.SAMN05216244_2984"/>
<dbReference type="PANTHER" id="PTHR48079:SF6">
    <property type="entry name" value="NAD(P)-BINDING DOMAIN-CONTAINING PROTEIN-RELATED"/>
    <property type="match status" value="1"/>
</dbReference>
<organism evidence="2 3">
    <name type="scientific">Sediminibacillus halophilus</name>
    <dbReference type="NCBI Taxonomy" id="482461"/>
    <lineage>
        <taxon>Bacteria</taxon>
        <taxon>Bacillati</taxon>
        <taxon>Bacillota</taxon>
        <taxon>Bacilli</taxon>
        <taxon>Bacillales</taxon>
        <taxon>Bacillaceae</taxon>
        <taxon>Sediminibacillus</taxon>
    </lineage>
</organism>
<proteinExistence type="predicted"/>
<gene>
    <name evidence="2" type="ORF">SAMN05216244_2984</name>
</gene>
<dbReference type="InterPro" id="IPR036291">
    <property type="entry name" value="NAD(P)-bd_dom_sf"/>
</dbReference>
<dbReference type="PANTHER" id="PTHR48079">
    <property type="entry name" value="PROTEIN YEEZ"/>
    <property type="match status" value="1"/>
</dbReference>
<dbReference type="GO" id="GO:0004029">
    <property type="term" value="F:aldehyde dehydrogenase (NAD+) activity"/>
    <property type="evidence" value="ECO:0007669"/>
    <property type="project" value="TreeGrafter"/>
</dbReference>
<name>A0A1G9UEA6_9BACI</name>
<keyword evidence="3" id="KW-1185">Reference proteome</keyword>
<dbReference type="Pfam" id="PF01370">
    <property type="entry name" value="Epimerase"/>
    <property type="match status" value="1"/>
</dbReference>
<dbReference type="OrthoDB" id="9809586at2"/>
<dbReference type="Proteomes" id="UP000182347">
    <property type="component" value="Unassembled WGS sequence"/>
</dbReference>
<dbReference type="AlphaFoldDB" id="A0A1G9UEA6"/>
<dbReference type="InterPro" id="IPR001509">
    <property type="entry name" value="Epimerase_deHydtase"/>
</dbReference>
<dbReference type="RefSeq" id="WP_074600035.1">
    <property type="nucleotide sequence ID" value="NZ_FNHF01000003.1"/>
</dbReference>
<feature type="domain" description="NAD-dependent epimerase/dehydratase" evidence="1">
    <location>
        <begin position="4"/>
        <end position="71"/>
    </location>
</feature>
<dbReference type="Gene3D" id="3.40.50.720">
    <property type="entry name" value="NAD(P)-binding Rossmann-like Domain"/>
    <property type="match status" value="1"/>
</dbReference>
<dbReference type="GO" id="GO:0005737">
    <property type="term" value="C:cytoplasm"/>
    <property type="evidence" value="ECO:0007669"/>
    <property type="project" value="TreeGrafter"/>
</dbReference>
<accession>A0A1G9UEA6</accession>
<evidence type="ECO:0000259" key="1">
    <source>
        <dbReference type="Pfam" id="PF01370"/>
    </source>
</evidence>
<dbReference type="InterPro" id="IPR051783">
    <property type="entry name" value="NAD(P)-dependent_oxidoreduct"/>
</dbReference>
<protein>
    <submittedName>
        <fullName evidence="2">Nucleoside-diphosphate-sugar epimerase</fullName>
    </submittedName>
</protein>
<dbReference type="SUPFAM" id="SSF51735">
    <property type="entry name" value="NAD(P)-binding Rossmann-fold domains"/>
    <property type="match status" value="1"/>
</dbReference>
<reference evidence="3" key="1">
    <citation type="submission" date="2016-10" db="EMBL/GenBank/DDBJ databases">
        <authorList>
            <person name="Varghese N."/>
            <person name="Submissions S."/>
        </authorList>
    </citation>
    <scope>NUCLEOTIDE SEQUENCE [LARGE SCALE GENOMIC DNA]</scope>
    <source>
        <strain evidence="3">CGMCC 1.6199</strain>
    </source>
</reference>
<evidence type="ECO:0000313" key="3">
    <source>
        <dbReference type="Proteomes" id="UP000182347"/>
    </source>
</evidence>
<evidence type="ECO:0000313" key="2">
    <source>
        <dbReference type="EMBL" id="SDM58269.1"/>
    </source>
</evidence>
<dbReference type="EMBL" id="FNHF01000003">
    <property type="protein sequence ID" value="SDM58269.1"/>
    <property type="molecule type" value="Genomic_DNA"/>
</dbReference>
<sequence length="291" mass="32829">MKKALVFGGTKFFGIHLVNQLLDKGFHVTIATRGKTPDPFGESVRRVEVDRTDKQSLSRAFKHETWDAIYDQICFSSQDAMTAMEIFKGKTYKYVFTSSLSVYDMENITPPTAEEDFDPTKEKLVVADSDAFSYQEGKQQAEAAFFQHAPFPVTAVRFPIVLGENDYTGRLALYIKKVKYRQGVYLDNPQAEMNFISEQEAGQFLAWLADMHIAEPINACANGSVSLEELLIQIAETTGQSVIYSDKQSDSPYNIPDTWTMSNEKASDYGFAFSNLQDWLPKLIEKLAVQV</sequence>